<reference evidence="1" key="1">
    <citation type="submission" date="2015-10" db="EMBL/GenBank/DDBJ databases">
        <authorList>
            <person name="Regsiter A."/>
            <person name="william w."/>
        </authorList>
    </citation>
    <scope>NUCLEOTIDE SEQUENCE</scope>
    <source>
        <strain evidence="1">Montdore</strain>
    </source>
</reference>
<evidence type="ECO:0000313" key="1">
    <source>
        <dbReference type="EMBL" id="CUS15248.1"/>
    </source>
</evidence>
<keyword evidence="2" id="KW-1185">Reference proteome</keyword>
<dbReference type="Proteomes" id="UP001412239">
    <property type="component" value="Unassembled WGS sequence"/>
</dbReference>
<organism evidence="1 2">
    <name type="scientific">Tuber aestivum</name>
    <name type="common">summer truffle</name>
    <dbReference type="NCBI Taxonomy" id="59557"/>
    <lineage>
        <taxon>Eukaryota</taxon>
        <taxon>Fungi</taxon>
        <taxon>Dikarya</taxon>
        <taxon>Ascomycota</taxon>
        <taxon>Pezizomycotina</taxon>
        <taxon>Pezizomycetes</taxon>
        <taxon>Pezizales</taxon>
        <taxon>Tuberaceae</taxon>
        <taxon>Tuber</taxon>
    </lineage>
</organism>
<gene>
    <name evidence="1" type="ORF">GSTUAT00000715001</name>
</gene>
<evidence type="ECO:0008006" key="3">
    <source>
        <dbReference type="Google" id="ProtNLM"/>
    </source>
</evidence>
<dbReference type="EMBL" id="LN890949">
    <property type="protein sequence ID" value="CUS15248.1"/>
    <property type="molecule type" value="Genomic_DNA"/>
</dbReference>
<sequence>MAEPFSLASSGIALIHLGVKVYKLCDDYCNVVKESQQDFKKLGDEIRGIDRQLGEVRSLAAQGDENNPLYPELLEWTKNQSLKDYKRALEELEKKLDVPEWRKSSRKFLWPFSKPKMERYLGLVEEQRSKLHLLLSTATTKTVTKVLRKLD</sequence>
<evidence type="ECO:0000313" key="2">
    <source>
        <dbReference type="Proteomes" id="UP001412239"/>
    </source>
</evidence>
<accession>A0A292Q8H6</accession>
<proteinExistence type="predicted"/>
<name>A0A292Q8H6_9PEZI</name>
<feature type="non-terminal residue" evidence="1">
    <location>
        <position position="151"/>
    </location>
</feature>
<protein>
    <recommendedName>
        <fullName evidence="3">Fungal N-terminal domain-containing protein</fullName>
    </recommendedName>
</protein>
<dbReference type="AlphaFoldDB" id="A0A292Q8H6"/>